<organism evidence="2 3">
    <name type="scientific">Desulfurispira natronophila</name>
    <dbReference type="NCBI Taxonomy" id="682562"/>
    <lineage>
        <taxon>Bacteria</taxon>
        <taxon>Pseudomonadati</taxon>
        <taxon>Chrysiogenota</taxon>
        <taxon>Chrysiogenia</taxon>
        <taxon>Chrysiogenales</taxon>
        <taxon>Chrysiogenaceae</taxon>
        <taxon>Desulfurispira</taxon>
    </lineage>
</organism>
<dbReference type="RefSeq" id="WP_183729961.1">
    <property type="nucleotide sequence ID" value="NZ_JACHID010000003.1"/>
</dbReference>
<evidence type="ECO:0000259" key="1">
    <source>
        <dbReference type="PROSITE" id="PS50925"/>
    </source>
</evidence>
<proteinExistence type="predicted"/>
<gene>
    <name evidence="2" type="ORF">HNR37_000689</name>
</gene>
<evidence type="ECO:0000313" key="3">
    <source>
        <dbReference type="Proteomes" id="UP000528322"/>
    </source>
</evidence>
<reference evidence="2 3" key="1">
    <citation type="submission" date="2020-08" db="EMBL/GenBank/DDBJ databases">
        <title>Genomic Encyclopedia of Type Strains, Phase IV (KMG-IV): sequencing the most valuable type-strain genomes for metagenomic binning, comparative biology and taxonomic classification.</title>
        <authorList>
            <person name="Goeker M."/>
        </authorList>
    </citation>
    <scope>NUCLEOTIDE SEQUENCE [LARGE SCALE GENOMIC DNA]</scope>
    <source>
        <strain evidence="2 3">DSM 22071</strain>
    </source>
</reference>
<comment type="caution">
    <text evidence="2">The sequence shown here is derived from an EMBL/GenBank/DDBJ whole genome shotgun (WGS) entry which is preliminary data.</text>
</comment>
<dbReference type="GO" id="GO:0009882">
    <property type="term" value="F:blue light photoreceptor activity"/>
    <property type="evidence" value="ECO:0007669"/>
    <property type="project" value="InterPro"/>
</dbReference>
<protein>
    <recommendedName>
        <fullName evidence="1">BLUF domain-containing protein</fullName>
    </recommendedName>
</protein>
<dbReference type="AlphaFoldDB" id="A0A7W7Y3F0"/>
<evidence type="ECO:0000313" key="2">
    <source>
        <dbReference type="EMBL" id="MBB5021380.1"/>
    </source>
</evidence>
<dbReference type="GO" id="GO:0071949">
    <property type="term" value="F:FAD binding"/>
    <property type="evidence" value="ECO:0007669"/>
    <property type="project" value="InterPro"/>
</dbReference>
<dbReference type="SMART" id="SM01034">
    <property type="entry name" value="BLUF"/>
    <property type="match status" value="1"/>
</dbReference>
<name>A0A7W7Y3F0_9BACT</name>
<dbReference type="EMBL" id="JACHID010000003">
    <property type="protein sequence ID" value="MBB5021380.1"/>
    <property type="molecule type" value="Genomic_DNA"/>
</dbReference>
<dbReference type="Proteomes" id="UP000528322">
    <property type="component" value="Unassembled WGS sequence"/>
</dbReference>
<accession>A0A7W7Y3F0</accession>
<dbReference type="PROSITE" id="PS50925">
    <property type="entry name" value="BLUF"/>
    <property type="match status" value="1"/>
</dbReference>
<dbReference type="Pfam" id="PF04940">
    <property type="entry name" value="BLUF"/>
    <property type="match status" value="1"/>
</dbReference>
<feature type="domain" description="BLUF" evidence="1">
    <location>
        <begin position="1"/>
        <end position="76"/>
    </location>
</feature>
<keyword evidence="3" id="KW-1185">Reference proteome</keyword>
<dbReference type="SUPFAM" id="SSF54975">
    <property type="entry name" value="Acylphosphatase/BLUF domain-like"/>
    <property type="match status" value="1"/>
</dbReference>
<dbReference type="InterPro" id="IPR007024">
    <property type="entry name" value="BLUF_domain"/>
</dbReference>
<dbReference type="InterPro" id="IPR036046">
    <property type="entry name" value="Acylphosphatase-like_dom_sf"/>
</dbReference>
<sequence>MSFVPSSMVSRANNLKQDITGVLCSGGGYFIQVIEGPQKAVLSSYLKILDDPRHSDCLLIAMVPLKERNFNNWSMGHIQASEDQILERRNLLMSYWQSQVKNTEIVSLMKKLVQLIRE</sequence>
<dbReference type="Gene3D" id="3.30.70.100">
    <property type="match status" value="1"/>
</dbReference>